<proteinExistence type="predicted"/>
<dbReference type="STRING" id="1121869.SAMN03084138_04847"/>
<dbReference type="AlphaFoldDB" id="A0A1I5XUW4"/>
<dbReference type="RefSeq" id="WP_074928933.1">
    <property type="nucleotide sequence ID" value="NZ_FOWR01000076.1"/>
</dbReference>
<evidence type="ECO:0000313" key="2">
    <source>
        <dbReference type="Proteomes" id="UP000182692"/>
    </source>
</evidence>
<dbReference type="EMBL" id="FOWR01000076">
    <property type="protein sequence ID" value="SFQ35752.1"/>
    <property type="molecule type" value="Genomic_DNA"/>
</dbReference>
<reference evidence="1 2" key="1">
    <citation type="submission" date="2016-10" db="EMBL/GenBank/DDBJ databases">
        <authorList>
            <person name="de Groot N.N."/>
        </authorList>
    </citation>
    <scope>NUCLEOTIDE SEQUENCE [LARGE SCALE GENOMIC DNA]</scope>
    <source>
        <strain evidence="1 2">DSM 15893</strain>
    </source>
</reference>
<dbReference type="Proteomes" id="UP000182692">
    <property type="component" value="Unassembled WGS sequence"/>
</dbReference>
<accession>A0A1I5XUW4</accession>
<organism evidence="1 2">
    <name type="scientific">Enterovibrio norvegicus DSM 15893</name>
    <dbReference type="NCBI Taxonomy" id="1121869"/>
    <lineage>
        <taxon>Bacteria</taxon>
        <taxon>Pseudomonadati</taxon>
        <taxon>Pseudomonadota</taxon>
        <taxon>Gammaproteobacteria</taxon>
        <taxon>Vibrionales</taxon>
        <taxon>Vibrionaceae</taxon>
        <taxon>Enterovibrio</taxon>
    </lineage>
</organism>
<dbReference type="Pfam" id="PF15568">
    <property type="entry name" value="Imm39"/>
    <property type="match status" value="1"/>
</dbReference>
<name>A0A1I5XUW4_9GAMM</name>
<evidence type="ECO:0000313" key="1">
    <source>
        <dbReference type="EMBL" id="SFQ35752.1"/>
    </source>
</evidence>
<dbReference type="GeneID" id="35870096"/>
<protein>
    <submittedName>
        <fullName evidence="1">Immunity protein 39</fullName>
    </submittedName>
</protein>
<sequence>MSEKANITIGGVALIKFKRDKRIAVNLIQIAKEFRVLLSDNGYFVDAPFDAISLILRYGDNEDLSPQELKINKKYSQLDTAIYINIHNLLSMSDEGLGKYLRLAVIEACCDISANYDLPYEFLDAHRKNV</sequence>
<gene>
    <name evidence="1" type="ORF">SAMN03084138_04847</name>
</gene>
<dbReference type="InterPro" id="IPR029081">
    <property type="entry name" value="Imm39"/>
</dbReference>